<dbReference type="AlphaFoldDB" id="A0A9E7ZKQ9"/>
<proteinExistence type="predicted"/>
<feature type="region of interest" description="Disordered" evidence="1">
    <location>
        <begin position="91"/>
        <end position="130"/>
    </location>
</feature>
<sequence>MTDIHQQSAAAKGFAGLTYLASTLSAEPIVKPAPIPPRTDPIRVRPEDEPFVPDAQKPGFWTGSRKTWAVVIAGICLIAFFNSNASKQSYSGANYAPPSTPATRPSNPPPRPAPAPTQTSEPMKIPTGGLNQTLSQGEIKYCLAGKIRIEAMREILDNTSDNHITNFNFHVREFNSRCSNYQYRQSDMIRAQTEIEDMRAALRAHAVEQVRGWH</sequence>
<protein>
    <recommendedName>
        <fullName evidence="3">DUF4168 domain-containing protein</fullName>
    </recommendedName>
</protein>
<dbReference type="EMBL" id="CP102774">
    <property type="protein sequence ID" value="UZF86648.1"/>
    <property type="molecule type" value="Genomic_DNA"/>
</dbReference>
<feature type="region of interest" description="Disordered" evidence="1">
    <location>
        <begin position="30"/>
        <end position="58"/>
    </location>
</feature>
<gene>
    <name evidence="2" type="ORF">NWE54_23235</name>
</gene>
<feature type="compositionally biased region" description="Pro residues" evidence="1">
    <location>
        <begin position="106"/>
        <end position="115"/>
    </location>
</feature>
<accession>A0A9E7ZKQ9</accession>
<name>A0A9E7ZKQ9_9HYPH</name>
<evidence type="ECO:0000256" key="1">
    <source>
        <dbReference type="SAM" id="MobiDB-lite"/>
    </source>
</evidence>
<reference evidence="2" key="1">
    <citation type="submission" date="2022-08" db="EMBL/GenBank/DDBJ databases">
        <title>Complete Genome Sequences of 2 Bosea sp. soil isolates.</title>
        <authorList>
            <person name="Alvarez Arevalo M."/>
            <person name="Sterndorff E.B."/>
            <person name="Faurdal D."/>
            <person name="Joergensen T.S."/>
            <person name="Weber T."/>
        </authorList>
    </citation>
    <scope>NUCLEOTIDE SEQUENCE</scope>
    <source>
        <strain evidence="2">NBC_00436</strain>
    </source>
</reference>
<evidence type="ECO:0008006" key="3">
    <source>
        <dbReference type="Google" id="ProtNLM"/>
    </source>
</evidence>
<evidence type="ECO:0000313" key="2">
    <source>
        <dbReference type="EMBL" id="UZF86648.1"/>
    </source>
</evidence>
<organism evidence="2">
    <name type="scientific">Bosea sp. NBC_00436</name>
    <dbReference type="NCBI Taxonomy" id="2969620"/>
    <lineage>
        <taxon>Bacteria</taxon>
        <taxon>Pseudomonadati</taxon>
        <taxon>Pseudomonadota</taxon>
        <taxon>Alphaproteobacteria</taxon>
        <taxon>Hyphomicrobiales</taxon>
        <taxon>Boseaceae</taxon>
        <taxon>Bosea</taxon>
    </lineage>
</organism>